<evidence type="ECO:0000313" key="12">
    <source>
        <dbReference type="EMBL" id="GGI17445.1"/>
    </source>
</evidence>
<dbReference type="GO" id="GO:0005886">
    <property type="term" value="C:plasma membrane"/>
    <property type="evidence" value="ECO:0007669"/>
    <property type="project" value="UniProtKB-SubCell"/>
</dbReference>
<keyword evidence="13" id="KW-1185">Reference proteome</keyword>
<feature type="chain" id="PRO_5035339308" description="Phosphate-binding protein" evidence="10">
    <location>
        <begin position="21"/>
        <end position="317"/>
    </location>
</feature>
<dbReference type="CDD" id="cd13654">
    <property type="entry name" value="PBP2_phosphate_like_2"/>
    <property type="match status" value="1"/>
</dbReference>
<dbReference type="PANTHER" id="PTHR30570">
    <property type="entry name" value="PERIPLASMIC PHOSPHATE BINDING COMPONENT OF PHOSPHATE ABC TRANSPORTER"/>
    <property type="match status" value="1"/>
</dbReference>
<dbReference type="GO" id="GO:0042301">
    <property type="term" value="F:phosphate ion binding"/>
    <property type="evidence" value="ECO:0007669"/>
    <property type="project" value="UniProtKB-UniRule"/>
</dbReference>
<comment type="function">
    <text evidence="10">Involved in the system for phosphate transport across the cytoplasmic membrane.</text>
</comment>
<dbReference type="Gene3D" id="3.40.190.10">
    <property type="entry name" value="Periplasmic binding protein-like II"/>
    <property type="match status" value="2"/>
</dbReference>
<dbReference type="PANTHER" id="PTHR30570:SF1">
    <property type="entry name" value="PHOSPHATE-BINDING PROTEIN PSTS"/>
    <property type="match status" value="1"/>
</dbReference>
<evidence type="ECO:0000256" key="9">
    <source>
        <dbReference type="ARBA" id="ARBA00023288"/>
    </source>
</evidence>
<evidence type="ECO:0000256" key="1">
    <source>
        <dbReference type="ARBA" id="ARBA00002841"/>
    </source>
</evidence>
<dbReference type="InterPro" id="IPR011862">
    <property type="entry name" value="Phos-bd"/>
</dbReference>
<evidence type="ECO:0000256" key="4">
    <source>
        <dbReference type="ARBA" id="ARBA00011529"/>
    </source>
</evidence>
<comment type="function">
    <text evidence="1">Part of the ABC transporter complex PstSACB involved in phosphate import.</text>
</comment>
<evidence type="ECO:0000256" key="2">
    <source>
        <dbReference type="ARBA" id="ARBA00004193"/>
    </source>
</evidence>
<evidence type="ECO:0000256" key="6">
    <source>
        <dbReference type="ARBA" id="ARBA00022592"/>
    </source>
</evidence>
<feature type="signal peptide" evidence="10">
    <location>
        <begin position="1"/>
        <end position="20"/>
    </location>
</feature>
<evidence type="ECO:0000259" key="11">
    <source>
        <dbReference type="Pfam" id="PF12849"/>
    </source>
</evidence>
<dbReference type="NCBIfam" id="TIGR02136">
    <property type="entry name" value="ptsS_2"/>
    <property type="match status" value="1"/>
</dbReference>
<evidence type="ECO:0000256" key="7">
    <source>
        <dbReference type="ARBA" id="ARBA00022729"/>
    </source>
</evidence>
<keyword evidence="7 10" id="KW-0732">Signal</keyword>
<dbReference type="OrthoDB" id="9790048at2"/>
<keyword evidence="5 10" id="KW-0813">Transport</keyword>
<dbReference type="GO" id="GO:0006817">
    <property type="term" value="P:phosphate ion transport"/>
    <property type="evidence" value="ECO:0007669"/>
    <property type="project" value="UniProtKB-UniRule"/>
</dbReference>
<dbReference type="AlphaFoldDB" id="A0A8J3ARG3"/>
<keyword evidence="9 10" id="KW-0449">Lipoprotein</keyword>
<protein>
    <recommendedName>
        <fullName evidence="10">Phosphate-binding protein</fullName>
    </recommendedName>
</protein>
<dbReference type="PROSITE" id="PS51257">
    <property type="entry name" value="PROKAR_LIPOPROTEIN"/>
    <property type="match status" value="1"/>
</dbReference>
<keyword evidence="10" id="KW-0472">Membrane</keyword>
<comment type="subcellular location">
    <subcellularLocation>
        <location evidence="2 10">Cell membrane</location>
        <topology evidence="2 10">Lipid-anchor</topology>
    </subcellularLocation>
</comment>
<evidence type="ECO:0000313" key="13">
    <source>
        <dbReference type="Proteomes" id="UP000626244"/>
    </source>
</evidence>
<proteinExistence type="inferred from homology"/>
<evidence type="ECO:0000256" key="8">
    <source>
        <dbReference type="ARBA" id="ARBA00023139"/>
    </source>
</evidence>
<comment type="caution">
    <text evidence="12">The sequence shown here is derived from an EMBL/GenBank/DDBJ whole genome shotgun (WGS) entry which is preliminary data.</text>
</comment>
<keyword evidence="10" id="KW-1003">Cell membrane</keyword>
<keyword evidence="8 10" id="KW-0564">Palmitate</keyword>
<evidence type="ECO:0000256" key="5">
    <source>
        <dbReference type="ARBA" id="ARBA00022448"/>
    </source>
</evidence>
<dbReference type="InterPro" id="IPR024370">
    <property type="entry name" value="PBP_domain"/>
</dbReference>
<dbReference type="Pfam" id="PF12849">
    <property type="entry name" value="PBP_like_2"/>
    <property type="match status" value="1"/>
</dbReference>
<name>A0A8J3ARG3_9BACI</name>
<reference evidence="13" key="1">
    <citation type="journal article" date="2019" name="Int. J. Syst. Evol. Microbiol.">
        <title>The Global Catalogue of Microorganisms (GCM) 10K type strain sequencing project: providing services to taxonomists for standard genome sequencing and annotation.</title>
        <authorList>
            <consortium name="The Broad Institute Genomics Platform"/>
            <consortium name="The Broad Institute Genome Sequencing Center for Infectious Disease"/>
            <person name="Wu L."/>
            <person name="Ma J."/>
        </authorList>
    </citation>
    <scope>NUCLEOTIDE SEQUENCE [LARGE SCALE GENOMIC DNA]</scope>
    <source>
        <strain evidence="13">CGMCC 1.14993</strain>
    </source>
</reference>
<evidence type="ECO:0000256" key="10">
    <source>
        <dbReference type="RuleBase" id="RU367119"/>
    </source>
</evidence>
<gene>
    <name evidence="12" type="primary">pstS</name>
    <name evidence="12" type="ORF">GCM10007380_37980</name>
</gene>
<keyword evidence="6 10" id="KW-0592">Phosphate transport</keyword>
<comment type="similarity">
    <text evidence="3 10">Belongs to the PstS family.</text>
</comment>
<accession>A0A8J3ARG3</accession>
<dbReference type="SUPFAM" id="SSF53850">
    <property type="entry name" value="Periplasmic binding protein-like II"/>
    <property type="match status" value="1"/>
</dbReference>
<dbReference type="Proteomes" id="UP000626244">
    <property type="component" value="Unassembled WGS sequence"/>
</dbReference>
<organism evidence="12 13">
    <name type="scientific">Gottfriedia solisilvae</name>
    <dbReference type="NCBI Taxonomy" id="1516104"/>
    <lineage>
        <taxon>Bacteria</taxon>
        <taxon>Bacillati</taxon>
        <taxon>Bacillota</taxon>
        <taxon>Bacilli</taxon>
        <taxon>Bacillales</taxon>
        <taxon>Bacillaceae</taxon>
        <taxon>Gottfriedia</taxon>
    </lineage>
</organism>
<dbReference type="InterPro" id="IPR050811">
    <property type="entry name" value="Phosphate_ABC_transporter"/>
</dbReference>
<dbReference type="EMBL" id="BMHB01000003">
    <property type="protein sequence ID" value="GGI17445.1"/>
    <property type="molecule type" value="Genomic_DNA"/>
</dbReference>
<feature type="domain" description="PBP" evidence="11">
    <location>
        <begin position="33"/>
        <end position="282"/>
    </location>
</feature>
<dbReference type="RefSeq" id="WP_088002064.1">
    <property type="nucleotide sequence ID" value="NZ_BMHB01000003.1"/>
</dbReference>
<comment type="subunit">
    <text evidence="4 10">The complex is composed of two ATP-binding proteins (PstB), two transmembrane proteins (PstC and PstA) and a solute-binding protein (PstS).</text>
</comment>
<sequence length="317" mass="34769">MKLIKKPLLLLSAAALLSLAACGNTDKTENTSGKQLSGDILIDGSSTVAPIMEAVSEEYTAAQPDVHASVGISGTGGGFEKFTKGETDLSNASRPIKDEEAAIAKENNIEYIQLELAYDGLSVVVSKDNDFVDKLTVEELAKMWAVDSKVKTWNDVNPAWPKEEIKFFSPGTESGTFDYFKEAILDKGDVRKDTQMSEDDNVLVTGVAGEKNAIGFFGHAYYEENKDKLKVVPVVNPETGEAVEPTEETIKDGSYAPLSREIFTYVNKKSLERAEVIDYLKFANENVPTLAEEVGYVPLEDEKYEDNLKKLDEAAKK</sequence>
<evidence type="ECO:0000256" key="3">
    <source>
        <dbReference type="ARBA" id="ARBA00008725"/>
    </source>
</evidence>